<organism evidence="2 3">
    <name type="scientific">Candidatus Lambdaproteobacteria bacterium RIFOXYD2_FULL_56_26</name>
    <dbReference type="NCBI Taxonomy" id="1817773"/>
    <lineage>
        <taxon>Bacteria</taxon>
        <taxon>Pseudomonadati</taxon>
        <taxon>Pseudomonadota</taxon>
        <taxon>Candidatus Lambdaproteobacteria</taxon>
    </lineage>
</organism>
<dbReference type="EMBL" id="MFNF01000031">
    <property type="protein sequence ID" value="OGH01624.1"/>
    <property type="molecule type" value="Genomic_DNA"/>
</dbReference>
<accession>A0A1F6GU59</accession>
<feature type="region of interest" description="Disordered" evidence="1">
    <location>
        <begin position="58"/>
        <end position="84"/>
    </location>
</feature>
<sequence>MVRLLFLLHEVQPAGPGQLATSRALASVNKSNPPGRGSFGVFCGSGGVIRFLTSGETGFSGTGPSAPKANRQARPQAPLHPKPHQHFVPTTDLALTIPSLFDLIGHCPLGG</sequence>
<evidence type="ECO:0000256" key="1">
    <source>
        <dbReference type="SAM" id="MobiDB-lite"/>
    </source>
</evidence>
<dbReference type="Proteomes" id="UP000177583">
    <property type="component" value="Unassembled WGS sequence"/>
</dbReference>
<comment type="caution">
    <text evidence="2">The sequence shown here is derived from an EMBL/GenBank/DDBJ whole genome shotgun (WGS) entry which is preliminary data.</text>
</comment>
<name>A0A1F6GU59_9PROT</name>
<gene>
    <name evidence="2" type="ORF">A2557_00710</name>
</gene>
<proteinExistence type="predicted"/>
<evidence type="ECO:0000313" key="3">
    <source>
        <dbReference type="Proteomes" id="UP000177583"/>
    </source>
</evidence>
<evidence type="ECO:0000313" key="2">
    <source>
        <dbReference type="EMBL" id="OGH01624.1"/>
    </source>
</evidence>
<dbReference type="AlphaFoldDB" id="A0A1F6GU59"/>
<protein>
    <submittedName>
        <fullName evidence="2">Uncharacterized protein</fullName>
    </submittedName>
</protein>
<reference evidence="2 3" key="1">
    <citation type="journal article" date="2016" name="Nat. Commun.">
        <title>Thousands of microbial genomes shed light on interconnected biogeochemical processes in an aquifer system.</title>
        <authorList>
            <person name="Anantharaman K."/>
            <person name="Brown C.T."/>
            <person name="Hug L.A."/>
            <person name="Sharon I."/>
            <person name="Castelle C.J."/>
            <person name="Probst A.J."/>
            <person name="Thomas B.C."/>
            <person name="Singh A."/>
            <person name="Wilkins M.J."/>
            <person name="Karaoz U."/>
            <person name="Brodie E.L."/>
            <person name="Williams K.H."/>
            <person name="Hubbard S.S."/>
            <person name="Banfield J.F."/>
        </authorList>
    </citation>
    <scope>NUCLEOTIDE SEQUENCE [LARGE SCALE GENOMIC DNA]</scope>
</reference>